<keyword evidence="5 12" id="KW-0347">Helicase</keyword>
<feature type="compositionally biased region" description="Basic residues" evidence="9">
    <location>
        <begin position="871"/>
        <end position="890"/>
    </location>
</feature>
<evidence type="ECO:0000256" key="6">
    <source>
        <dbReference type="ARBA" id="ARBA00022833"/>
    </source>
</evidence>
<dbReference type="EMBL" id="SNRW01000283">
    <property type="protein sequence ID" value="KAA6402121.1"/>
    <property type="molecule type" value="Genomic_DNA"/>
</dbReference>
<dbReference type="InterPro" id="IPR017907">
    <property type="entry name" value="Znf_RING_CS"/>
</dbReference>
<keyword evidence="7" id="KW-0067">ATP-binding</keyword>
<dbReference type="GO" id="GO:0008270">
    <property type="term" value="F:zinc ion binding"/>
    <property type="evidence" value="ECO:0007669"/>
    <property type="project" value="UniProtKB-KW"/>
</dbReference>
<dbReference type="GO" id="GO:0016787">
    <property type="term" value="F:hydrolase activity"/>
    <property type="evidence" value="ECO:0007669"/>
    <property type="project" value="UniProtKB-KW"/>
</dbReference>
<dbReference type="CDD" id="cd16449">
    <property type="entry name" value="RING-HC"/>
    <property type="match status" value="1"/>
</dbReference>
<feature type="domain" description="Helicase C-terminal" evidence="11">
    <location>
        <begin position="632"/>
        <end position="804"/>
    </location>
</feature>
<evidence type="ECO:0000256" key="7">
    <source>
        <dbReference type="ARBA" id="ARBA00022840"/>
    </source>
</evidence>
<keyword evidence="3 8" id="KW-0863">Zinc-finger</keyword>
<dbReference type="PROSITE" id="PS51194">
    <property type="entry name" value="HELICASE_CTER"/>
    <property type="match status" value="1"/>
</dbReference>
<feature type="compositionally biased region" description="Acidic residues" evidence="9">
    <location>
        <begin position="464"/>
        <end position="476"/>
    </location>
</feature>
<comment type="caution">
    <text evidence="12">The sequence shown here is derived from an EMBL/GenBank/DDBJ whole genome shotgun (WGS) entry which is preliminary data.</text>
</comment>
<organism evidence="12 13">
    <name type="scientific">Streblomastix strix</name>
    <dbReference type="NCBI Taxonomy" id="222440"/>
    <lineage>
        <taxon>Eukaryota</taxon>
        <taxon>Metamonada</taxon>
        <taxon>Preaxostyla</taxon>
        <taxon>Oxymonadida</taxon>
        <taxon>Streblomastigidae</taxon>
        <taxon>Streblomastix</taxon>
    </lineage>
</organism>
<dbReference type="InterPro" id="IPR049730">
    <property type="entry name" value="SNF2/RAD54-like_C"/>
</dbReference>
<dbReference type="OrthoDB" id="448448at2759"/>
<dbReference type="SUPFAM" id="SSF57850">
    <property type="entry name" value="RING/U-box"/>
    <property type="match status" value="1"/>
</dbReference>
<dbReference type="Gene3D" id="3.40.50.300">
    <property type="entry name" value="P-loop containing nucleotide triphosphate hydrolases"/>
    <property type="match status" value="1"/>
</dbReference>
<dbReference type="InterPro" id="IPR013083">
    <property type="entry name" value="Znf_RING/FYVE/PHD"/>
</dbReference>
<feature type="compositionally biased region" description="Acidic residues" evidence="9">
    <location>
        <begin position="508"/>
        <end position="528"/>
    </location>
</feature>
<keyword evidence="6" id="KW-0862">Zinc</keyword>
<feature type="compositionally biased region" description="Basic and acidic residues" evidence="9">
    <location>
        <begin position="84"/>
        <end position="103"/>
    </location>
</feature>
<dbReference type="Pfam" id="PF00271">
    <property type="entry name" value="Helicase_C"/>
    <property type="match status" value="1"/>
</dbReference>
<evidence type="ECO:0000256" key="8">
    <source>
        <dbReference type="PROSITE-ProRule" id="PRU00175"/>
    </source>
</evidence>
<feature type="compositionally biased region" description="Acidic residues" evidence="9">
    <location>
        <begin position="828"/>
        <end position="846"/>
    </location>
</feature>
<evidence type="ECO:0000256" key="3">
    <source>
        <dbReference type="ARBA" id="ARBA00022771"/>
    </source>
</evidence>
<evidence type="ECO:0000256" key="5">
    <source>
        <dbReference type="ARBA" id="ARBA00022806"/>
    </source>
</evidence>
<feature type="compositionally biased region" description="Acidic residues" evidence="9">
    <location>
        <begin position="22"/>
        <end position="46"/>
    </location>
</feature>
<dbReference type="CDD" id="cd18793">
    <property type="entry name" value="SF2_C_SNF"/>
    <property type="match status" value="1"/>
</dbReference>
<feature type="domain" description="RING-type" evidence="10">
    <location>
        <begin position="226"/>
        <end position="266"/>
    </location>
</feature>
<dbReference type="GO" id="GO:0005634">
    <property type="term" value="C:nucleus"/>
    <property type="evidence" value="ECO:0007669"/>
    <property type="project" value="TreeGrafter"/>
</dbReference>
<evidence type="ECO:0000313" key="12">
    <source>
        <dbReference type="EMBL" id="KAA6402121.1"/>
    </source>
</evidence>
<evidence type="ECO:0000256" key="9">
    <source>
        <dbReference type="SAM" id="MobiDB-lite"/>
    </source>
</evidence>
<dbReference type="AlphaFoldDB" id="A0A5J4X4G1"/>
<proteinExistence type="predicted"/>
<dbReference type="Gene3D" id="3.30.40.10">
    <property type="entry name" value="Zinc/RING finger domain, C3HC4 (zinc finger)"/>
    <property type="match status" value="1"/>
</dbReference>
<dbReference type="PROSITE" id="PS00518">
    <property type="entry name" value="ZF_RING_1"/>
    <property type="match status" value="1"/>
</dbReference>
<feature type="region of interest" description="Disordered" evidence="9">
    <location>
        <begin position="434"/>
        <end position="528"/>
    </location>
</feature>
<dbReference type="PROSITE" id="PS50089">
    <property type="entry name" value="ZF_RING_2"/>
    <property type="match status" value="1"/>
</dbReference>
<keyword evidence="2" id="KW-0547">Nucleotide-binding</keyword>
<dbReference type="GO" id="GO:0005524">
    <property type="term" value="F:ATP binding"/>
    <property type="evidence" value="ECO:0007669"/>
    <property type="project" value="UniProtKB-KW"/>
</dbReference>
<evidence type="ECO:0000313" key="13">
    <source>
        <dbReference type="Proteomes" id="UP000324800"/>
    </source>
</evidence>
<feature type="compositionally biased region" description="Polar residues" evidence="9">
    <location>
        <begin position="47"/>
        <end position="67"/>
    </location>
</feature>
<protein>
    <submittedName>
        <fullName evidence="12">Putative ATP-dependent DNA helicase Rhp16b</fullName>
    </submittedName>
</protein>
<accession>A0A5J4X4G1</accession>
<reference evidence="12 13" key="1">
    <citation type="submission" date="2019-03" db="EMBL/GenBank/DDBJ databases">
        <title>Single cell metagenomics reveals metabolic interactions within the superorganism composed of flagellate Streblomastix strix and complex community of Bacteroidetes bacteria on its surface.</title>
        <authorList>
            <person name="Treitli S.C."/>
            <person name="Kolisko M."/>
            <person name="Husnik F."/>
            <person name="Keeling P."/>
            <person name="Hampl V."/>
        </authorList>
    </citation>
    <scope>NUCLEOTIDE SEQUENCE [LARGE SCALE GENOMIC DNA]</scope>
    <source>
        <strain evidence="12">ST1C</strain>
    </source>
</reference>
<feature type="compositionally biased region" description="Acidic residues" evidence="9">
    <location>
        <begin position="854"/>
        <end position="866"/>
    </location>
</feature>
<dbReference type="SMART" id="SM00490">
    <property type="entry name" value="HELICc"/>
    <property type="match status" value="1"/>
</dbReference>
<dbReference type="GO" id="GO:0006281">
    <property type="term" value="P:DNA repair"/>
    <property type="evidence" value="ECO:0007669"/>
    <property type="project" value="TreeGrafter"/>
</dbReference>
<feature type="compositionally biased region" description="Basic and acidic residues" evidence="9">
    <location>
        <begin position="1"/>
        <end position="21"/>
    </location>
</feature>
<feature type="region of interest" description="Disordered" evidence="9">
    <location>
        <begin position="84"/>
        <end position="209"/>
    </location>
</feature>
<feature type="compositionally biased region" description="Acidic residues" evidence="9">
    <location>
        <begin position="553"/>
        <end position="566"/>
    </location>
</feature>
<dbReference type="InterPro" id="IPR027417">
    <property type="entry name" value="P-loop_NTPase"/>
</dbReference>
<dbReference type="Pfam" id="PF13445">
    <property type="entry name" value="zf-RING_UBOX"/>
    <property type="match status" value="1"/>
</dbReference>
<feature type="compositionally biased region" description="Low complexity" evidence="9">
    <location>
        <begin position="480"/>
        <end position="490"/>
    </location>
</feature>
<feature type="compositionally biased region" description="Basic residues" evidence="9">
    <location>
        <begin position="104"/>
        <end position="113"/>
    </location>
</feature>
<dbReference type="InterPro" id="IPR001841">
    <property type="entry name" value="Znf_RING"/>
</dbReference>
<feature type="compositionally biased region" description="Acidic residues" evidence="9">
    <location>
        <begin position="128"/>
        <end position="148"/>
    </location>
</feature>
<evidence type="ECO:0000256" key="1">
    <source>
        <dbReference type="ARBA" id="ARBA00022723"/>
    </source>
</evidence>
<sequence length="907" mass="104924">MDIHKEGDEQYNKNDGEYKVQEEDEEDDDLDDWLNQDNDNLEEDDININSLMPTLSSPSSQQKQQYDNYLGPIELDLTSIINKEQEKKKEEERKEKEKKEKEKQKKQKKKGKEKGKQKIKENQIEQEQLNDDEEQTVSQTDDEDDDDEQMIKNEDGDGIITIQKDEVESFPTFETNTNDNEFQKKSKHKSKDKDKKQQQIPKPPPTFSLQQMGIPQSLFFLFTRHCAICTKQIQSNTQAVAFGGGSDDAVVLPCTHVFCRGCLHAYADSAESNLREMISDVKRMMHSDNRYTLLQFKEEIGWEGAKKHFQPGAGWGSWMRIGNAKSRAQAQQGTQIATVAKVDNKQNNNQQIQQDNKSIEFSIAGLNDEKSDMLDMNNLYRNIQKVSGGENKATLGAMAFAITSYSNSYSHYAGNKFEDIRKWLIIRILQEEKDRNDEEDEKEREKDGQNENVNQKAMDKDEDIKDEDEGVDDNDNQTEKLSVNKSSSRNKSLKKKKSNKDQLGKEDSEYEEDNQSNAEENGDEDEYELNDIESSLSENDPNKGKKRLLGVQVEEDDTEEDEEEQEQIQQNNKNINVTIEEIDDNKQVEMDKQIEKPKNHQEIVKFNQLKHKHKHTSSFHSKSNLRFLTSTKLHELAKYIKTQMAPDEKIVVFSQWVMCLDLIAECFRHYRITFTRFDGSQSSTQQKQSLRLFNEGRGTNIQSQHQLQPVRVKALLCSLKAGGVGLNLSAANHIILVDKWWNPFVEEQAIDRVHRIGQTRENVYVVRLTVQGSVEERIQLIQKHKWEVAEGVLRDGKEEGKRVKKAKKRAERREAQLRGEDVDFFDELDEDEEESDESSEFEDDGIDGLLPGDMDGDAEDVYDDMWDGDKRRRPQRSAQKGRKKKKRVRARNALSAQDFGFLLRGIK</sequence>
<keyword evidence="1" id="KW-0479">Metal-binding</keyword>
<feature type="region of interest" description="Disordered" evidence="9">
    <location>
        <begin position="553"/>
        <end position="572"/>
    </location>
</feature>
<dbReference type="GO" id="GO:0004386">
    <property type="term" value="F:helicase activity"/>
    <property type="evidence" value="ECO:0007669"/>
    <property type="project" value="UniProtKB-KW"/>
</dbReference>
<dbReference type="PANTHER" id="PTHR45626:SF22">
    <property type="entry name" value="DNA REPAIR PROTEIN RAD5"/>
    <property type="match status" value="1"/>
</dbReference>
<gene>
    <name evidence="12" type="ORF">EZS28_002351</name>
</gene>
<name>A0A5J4X4G1_9EUKA</name>
<dbReference type="GO" id="GO:0008094">
    <property type="term" value="F:ATP-dependent activity, acting on DNA"/>
    <property type="evidence" value="ECO:0007669"/>
    <property type="project" value="TreeGrafter"/>
</dbReference>
<dbReference type="InterPro" id="IPR027370">
    <property type="entry name" value="Znf-RING_euk"/>
</dbReference>
<dbReference type="PANTHER" id="PTHR45626">
    <property type="entry name" value="TRANSCRIPTION TERMINATION FACTOR 2-RELATED"/>
    <property type="match status" value="1"/>
</dbReference>
<evidence type="ECO:0000256" key="4">
    <source>
        <dbReference type="ARBA" id="ARBA00022801"/>
    </source>
</evidence>
<evidence type="ECO:0000259" key="10">
    <source>
        <dbReference type="PROSITE" id="PS50089"/>
    </source>
</evidence>
<keyword evidence="4" id="KW-0378">Hydrolase</keyword>
<feature type="region of interest" description="Disordered" evidence="9">
    <location>
        <begin position="1"/>
        <end position="70"/>
    </location>
</feature>
<dbReference type="InterPro" id="IPR050628">
    <property type="entry name" value="SNF2_RAD54_helicase_TF"/>
</dbReference>
<evidence type="ECO:0000259" key="11">
    <source>
        <dbReference type="PROSITE" id="PS51194"/>
    </source>
</evidence>
<dbReference type="Proteomes" id="UP000324800">
    <property type="component" value="Unassembled WGS sequence"/>
</dbReference>
<feature type="region of interest" description="Disordered" evidence="9">
    <location>
        <begin position="828"/>
        <end position="891"/>
    </location>
</feature>
<feature type="compositionally biased region" description="Basic and acidic residues" evidence="9">
    <location>
        <begin position="114"/>
        <end position="123"/>
    </location>
</feature>
<dbReference type="InterPro" id="IPR001650">
    <property type="entry name" value="Helicase_C-like"/>
</dbReference>
<dbReference type="SUPFAM" id="SSF52540">
    <property type="entry name" value="P-loop containing nucleoside triphosphate hydrolases"/>
    <property type="match status" value="1"/>
</dbReference>
<evidence type="ECO:0000256" key="2">
    <source>
        <dbReference type="ARBA" id="ARBA00022741"/>
    </source>
</evidence>